<keyword evidence="1" id="KW-1133">Transmembrane helix</keyword>
<reference evidence="2" key="1">
    <citation type="journal article" date="2014" name="Front. Microbiol.">
        <title>High frequency of phylogenetically diverse reductive dehalogenase-homologous genes in deep subseafloor sedimentary metagenomes.</title>
        <authorList>
            <person name="Kawai M."/>
            <person name="Futagami T."/>
            <person name="Toyoda A."/>
            <person name="Takaki Y."/>
            <person name="Nishi S."/>
            <person name="Hori S."/>
            <person name="Arai W."/>
            <person name="Tsubouchi T."/>
            <person name="Morono Y."/>
            <person name="Uchiyama I."/>
            <person name="Ito T."/>
            <person name="Fujiyama A."/>
            <person name="Inagaki F."/>
            <person name="Takami H."/>
        </authorList>
    </citation>
    <scope>NUCLEOTIDE SEQUENCE</scope>
    <source>
        <strain evidence="2">Expedition CK06-06</strain>
    </source>
</reference>
<evidence type="ECO:0000256" key="1">
    <source>
        <dbReference type="SAM" id="Phobius"/>
    </source>
</evidence>
<name>X1SU19_9ZZZZ</name>
<dbReference type="AlphaFoldDB" id="X1SU19"/>
<keyword evidence="1" id="KW-0472">Membrane</keyword>
<accession>X1SU19</accession>
<gene>
    <name evidence="2" type="ORF">S12H4_24527</name>
</gene>
<evidence type="ECO:0000313" key="2">
    <source>
        <dbReference type="EMBL" id="GAI78850.1"/>
    </source>
</evidence>
<dbReference type="EMBL" id="BARW01013340">
    <property type="protein sequence ID" value="GAI78850.1"/>
    <property type="molecule type" value="Genomic_DNA"/>
</dbReference>
<organism evidence="2">
    <name type="scientific">marine sediment metagenome</name>
    <dbReference type="NCBI Taxonomy" id="412755"/>
    <lineage>
        <taxon>unclassified sequences</taxon>
        <taxon>metagenomes</taxon>
        <taxon>ecological metagenomes</taxon>
    </lineage>
</organism>
<protein>
    <submittedName>
        <fullName evidence="2">Uncharacterized protein</fullName>
    </submittedName>
</protein>
<proteinExistence type="predicted"/>
<feature type="transmembrane region" description="Helical" evidence="1">
    <location>
        <begin position="28"/>
        <end position="48"/>
    </location>
</feature>
<keyword evidence="1" id="KW-0812">Transmembrane</keyword>
<sequence>MFFVFLVGVLVFFSQVLFNYNQSIMFAFIGGVVVAKTFNDFLELILILDGGKKK</sequence>
<comment type="caution">
    <text evidence="2">The sequence shown here is derived from an EMBL/GenBank/DDBJ whole genome shotgun (WGS) entry which is preliminary data.</text>
</comment>